<feature type="active site" evidence="3">
    <location>
        <position position="174"/>
    </location>
</feature>
<dbReference type="InterPro" id="IPR008927">
    <property type="entry name" value="6-PGluconate_DH-like_C_sf"/>
</dbReference>
<evidence type="ECO:0000256" key="2">
    <source>
        <dbReference type="ARBA" id="ARBA00023027"/>
    </source>
</evidence>
<name>A0A932ZUA0_UNCTE</name>
<dbReference type="GO" id="GO:0051287">
    <property type="term" value="F:NAD binding"/>
    <property type="evidence" value="ECO:0007669"/>
    <property type="project" value="InterPro"/>
</dbReference>
<organism evidence="6 7">
    <name type="scientific">Tectimicrobiota bacterium</name>
    <dbReference type="NCBI Taxonomy" id="2528274"/>
    <lineage>
        <taxon>Bacteria</taxon>
        <taxon>Pseudomonadati</taxon>
        <taxon>Nitrospinota/Tectimicrobiota group</taxon>
        <taxon>Candidatus Tectimicrobiota</taxon>
    </lineage>
</organism>
<sequence length="298" mass="30687">MSGKGKVGVIGLGLMGSALSGSLAKNGYEVRGYDIEPARMKELEGRGGKAAASPAGAAKGAGFVLTSLLYGSTVREVCLGKNGVAEAAEPGLIVIDASTSSPDDSAETARLLREKGIGFVDASLSGGSNDAWAGTLVAVAGGGKADFERARPLIACFSRSVHHMGPNGAGALAKLIINHVLGLNRLALAEGLVFGMKAGVEMETLLGVLKDSAAYSKAMDQRGKIMISADYANPISRVRQHHKDVRLILAQGQKLGAPMPLEQVHQQVLQAAELNGLADADTGAIVEVLRRLAGIPSR</sequence>
<dbReference type="InterPro" id="IPR015815">
    <property type="entry name" value="HIBADH-related"/>
</dbReference>
<dbReference type="GO" id="GO:0050661">
    <property type="term" value="F:NADP binding"/>
    <property type="evidence" value="ECO:0007669"/>
    <property type="project" value="InterPro"/>
</dbReference>
<dbReference type="PANTHER" id="PTHR43060">
    <property type="entry name" value="3-HYDROXYISOBUTYRATE DEHYDROGENASE-LIKE 1, MITOCHONDRIAL-RELATED"/>
    <property type="match status" value="1"/>
</dbReference>
<dbReference type="AlphaFoldDB" id="A0A932ZUA0"/>
<dbReference type="InterPro" id="IPR036291">
    <property type="entry name" value="NAD(P)-bd_dom_sf"/>
</dbReference>
<gene>
    <name evidence="6" type="ORF">HY618_04705</name>
</gene>
<evidence type="ECO:0000313" key="6">
    <source>
        <dbReference type="EMBL" id="MBI4251741.1"/>
    </source>
</evidence>
<dbReference type="Pfam" id="PF03446">
    <property type="entry name" value="NAD_binding_2"/>
    <property type="match status" value="1"/>
</dbReference>
<evidence type="ECO:0000256" key="1">
    <source>
        <dbReference type="ARBA" id="ARBA00023002"/>
    </source>
</evidence>
<keyword evidence="2" id="KW-0520">NAD</keyword>
<dbReference type="Proteomes" id="UP000752292">
    <property type="component" value="Unassembled WGS sequence"/>
</dbReference>
<accession>A0A932ZUA0</accession>
<feature type="domain" description="3-hydroxyisobutyrate dehydrogenase-like NAD-binding" evidence="5">
    <location>
        <begin position="168"/>
        <end position="289"/>
    </location>
</feature>
<dbReference type="SUPFAM" id="SSF51735">
    <property type="entry name" value="NAD(P)-binding Rossmann-fold domains"/>
    <property type="match status" value="1"/>
</dbReference>
<dbReference type="Gene3D" id="3.40.50.720">
    <property type="entry name" value="NAD(P)-binding Rossmann-like Domain"/>
    <property type="match status" value="1"/>
</dbReference>
<dbReference type="InterPro" id="IPR006115">
    <property type="entry name" value="6PGDH_NADP-bd"/>
</dbReference>
<dbReference type="Gene3D" id="1.10.1040.10">
    <property type="entry name" value="N-(1-d-carboxylethyl)-l-norvaline Dehydrogenase, domain 2"/>
    <property type="match status" value="1"/>
</dbReference>
<dbReference type="InterPro" id="IPR029154">
    <property type="entry name" value="HIBADH-like_NADP-bd"/>
</dbReference>
<comment type="caution">
    <text evidence="6">The sequence shown here is derived from an EMBL/GenBank/DDBJ whole genome shotgun (WGS) entry which is preliminary data.</text>
</comment>
<dbReference type="GO" id="GO:0016491">
    <property type="term" value="F:oxidoreductase activity"/>
    <property type="evidence" value="ECO:0007669"/>
    <property type="project" value="UniProtKB-KW"/>
</dbReference>
<dbReference type="Pfam" id="PF14833">
    <property type="entry name" value="NAD_binding_11"/>
    <property type="match status" value="1"/>
</dbReference>
<dbReference type="EMBL" id="JACQRX010000204">
    <property type="protein sequence ID" value="MBI4251741.1"/>
    <property type="molecule type" value="Genomic_DNA"/>
</dbReference>
<keyword evidence="1" id="KW-0560">Oxidoreductase</keyword>
<reference evidence="6" key="1">
    <citation type="submission" date="2020-07" db="EMBL/GenBank/DDBJ databases">
        <title>Huge and variable diversity of episymbiotic CPR bacteria and DPANN archaea in groundwater ecosystems.</title>
        <authorList>
            <person name="He C.Y."/>
            <person name="Keren R."/>
            <person name="Whittaker M."/>
            <person name="Farag I.F."/>
            <person name="Doudna J."/>
            <person name="Cate J.H.D."/>
            <person name="Banfield J.F."/>
        </authorList>
    </citation>
    <scope>NUCLEOTIDE SEQUENCE</scope>
    <source>
        <strain evidence="6">NC_groundwater_1370_Ag_S-0.2um_69_93</strain>
    </source>
</reference>
<proteinExistence type="predicted"/>
<evidence type="ECO:0000313" key="7">
    <source>
        <dbReference type="Proteomes" id="UP000752292"/>
    </source>
</evidence>
<dbReference type="InterPro" id="IPR013328">
    <property type="entry name" value="6PGD_dom2"/>
</dbReference>
<dbReference type="PANTHER" id="PTHR43060:SF15">
    <property type="entry name" value="3-HYDROXYISOBUTYRATE DEHYDROGENASE-LIKE 1, MITOCHONDRIAL-RELATED"/>
    <property type="match status" value="1"/>
</dbReference>
<evidence type="ECO:0000259" key="4">
    <source>
        <dbReference type="Pfam" id="PF03446"/>
    </source>
</evidence>
<evidence type="ECO:0000259" key="5">
    <source>
        <dbReference type="Pfam" id="PF14833"/>
    </source>
</evidence>
<dbReference type="PIRSF" id="PIRSF000103">
    <property type="entry name" value="HIBADH"/>
    <property type="match status" value="1"/>
</dbReference>
<dbReference type="SUPFAM" id="SSF48179">
    <property type="entry name" value="6-phosphogluconate dehydrogenase C-terminal domain-like"/>
    <property type="match status" value="1"/>
</dbReference>
<evidence type="ECO:0000256" key="3">
    <source>
        <dbReference type="PIRSR" id="PIRSR000103-1"/>
    </source>
</evidence>
<protein>
    <submittedName>
        <fullName evidence="6">NAD(P)-dependent oxidoreductase</fullName>
    </submittedName>
</protein>
<feature type="domain" description="6-phosphogluconate dehydrogenase NADP-binding" evidence="4">
    <location>
        <begin position="6"/>
        <end position="165"/>
    </location>
</feature>